<accession>A0A662D289</accession>
<proteinExistence type="predicted"/>
<dbReference type="AlphaFoldDB" id="A0A662D289"/>
<sequence length="159" mass="17695">MSNLFSSDRALTFLISALPVAELRGAIPFALAQGLPPLEAYLISIAGNMLPVFPLLLFFKRISLFLRRFERYKKISKWMRERLRKKERMVNRYGFLGLVLLVAIPLPFTGAYTGSLVCFFLALPIKYAGLGIFIGVCLAGIIVLSSTLGLMEGLKVFGM</sequence>
<feature type="transmembrane region" description="Helical" evidence="1">
    <location>
        <begin position="93"/>
        <end position="122"/>
    </location>
</feature>
<evidence type="ECO:0000313" key="3">
    <source>
        <dbReference type="Proteomes" id="UP000277457"/>
    </source>
</evidence>
<keyword evidence="1" id="KW-0472">Membrane</keyword>
<keyword evidence="1" id="KW-1133">Transmembrane helix</keyword>
<protein>
    <submittedName>
        <fullName evidence="2">Ligand-binding protein SH3</fullName>
    </submittedName>
</protein>
<evidence type="ECO:0000256" key="1">
    <source>
        <dbReference type="SAM" id="Phobius"/>
    </source>
</evidence>
<feature type="transmembrane region" description="Helical" evidence="1">
    <location>
        <begin position="42"/>
        <end position="59"/>
    </location>
</feature>
<comment type="caution">
    <text evidence="2">The sequence shown here is derived from an EMBL/GenBank/DDBJ whole genome shotgun (WGS) entry which is preliminary data.</text>
</comment>
<gene>
    <name evidence="2" type="ORF">DRZ78_04205</name>
</gene>
<organism evidence="2 3">
    <name type="scientific">Aerophobetes bacterium</name>
    <dbReference type="NCBI Taxonomy" id="2030807"/>
    <lineage>
        <taxon>Bacteria</taxon>
        <taxon>Candidatus Aerophobota</taxon>
    </lineage>
</organism>
<dbReference type="InterPro" id="IPR009577">
    <property type="entry name" value="Sm_multidrug_ex"/>
</dbReference>
<dbReference type="PANTHER" id="PTHR36007:SF2">
    <property type="entry name" value="TRANSPORT PROTEIN-RELATED"/>
    <property type="match status" value="1"/>
</dbReference>
<dbReference type="EMBL" id="QMPY01000155">
    <property type="protein sequence ID" value="RLE06731.1"/>
    <property type="molecule type" value="Genomic_DNA"/>
</dbReference>
<dbReference type="Proteomes" id="UP000277457">
    <property type="component" value="Unassembled WGS sequence"/>
</dbReference>
<name>A0A662D289_UNCAE</name>
<dbReference type="PANTHER" id="PTHR36007">
    <property type="entry name" value="TRANSPORT PROTEIN-RELATED"/>
    <property type="match status" value="1"/>
</dbReference>
<keyword evidence="1" id="KW-0812">Transmembrane</keyword>
<evidence type="ECO:0000313" key="2">
    <source>
        <dbReference type="EMBL" id="RLE06731.1"/>
    </source>
</evidence>
<reference evidence="2 3" key="1">
    <citation type="submission" date="2018-06" db="EMBL/GenBank/DDBJ databases">
        <title>Extensive metabolic versatility and redundancy in microbially diverse, dynamic hydrothermal sediments.</title>
        <authorList>
            <person name="Dombrowski N."/>
            <person name="Teske A."/>
            <person name="Baker B.J."/>
        </authorList>
    </citation>
    <scope>NUCLEOTIDE SEQUENCE [LARGE SCALE GENOMIC DNA]</scope>
    <source>
        <strain evidence="2">B7_G13</strain>
    </source>
</reference>
<feature type="transmembrane region" description="Helical" evidence="1">
    <location>
        <begin position="128"/>
        <end position="151"/>
    </location>
</feature>
<dbReference type="Pfam" id="PF06695">
    <property type="entry name" value="Sm_multidrug_ex"/>
    <property type="match status" value="1"/>
</dbReference>